<keyword evidence="3" id="KW-0732">Signal</keyword>
<dbReference type="HOGENOM" id="CLU_063465_0_0_6"/>
<dbReference type="PATRIC" id="fig|717774.3.peg.3228"/>
<evidence type="ECO:0000256" key="2">
    <source>
        <dbReference type="ARBA" id="ARBA00005722"/>
    </source>
</evidence>
<comment type="similarity">
    <text evidence="2">Belongs to the MipA/OmpV family.</text>
</comment>
<proteinExistence type="inferred from homology"/>
<keyword evidence="5" id="KW-0998">Cell outer membrane</keyword>
<comment type="subcellular location">
    <subcellularLocation>
        <location evidence="1">Cell outer membrane</location>
    </subcellularLocation>
</comment>
<evidence type="ECO:0000256" key="5">
    <source>
        <dbReference type="ARBA" id="ARBA00023237"/>
    </source>
</evidence>
<dbReference type="Pfam" id="PF06629">
    <property type="entry name" value="MipA"/>
    <property type="match status" value="1"/>
</dbReference>
<protein>
    <submittedName>
        <fullName evidence="6">MltA-interacting MipA family protein</fullName>
    </submittedName>
</protein>
<keyword evidence="4" id="KW-0472">Membrane</keyword>
<dbReference type="eggNOG" id="COG3713">
    <property type="taxonomic scope" value="Bacteria"/>
</dbReference>
<dbReference type="GO" id="GO:0009279">
    <property type="term" value="C:cell outer membrane"/>
    <property type="evidence" value="ECO:0007669"/>
    <property type="project" value="UniProtKB-SubCell"/>
</dbReference>
<dbReference type="InterPro" id="IPR010583">
    <property type="entry name" value="MipA"/>
</dbReference>
<reference evidence="6 7" key="1">
    <citation type="journal article" date="2012" name="Stand. Genomic Sci.">
        <title>Complete genome sequence of the melanogenic marine bacterium Marinomonas mediterranea type strain (MMB-1(T)).</title>
        <authorList>
            <person name="Lucas-Elio P."/>
            <person name="Goodwin L."/>
            <person name="Woyke T."/>
            <person name="Pitluck S."/>
            <person name="Nolan M."/>
            <person name="Kyrpides N.C."/>
            <person name="Detter J.C."/>
            <person name="Copeland A."/>
            <person name="Teshima H."/>
            <person name="Bruce D."/>
            <person name="Detter C."/>
            <person name="Tapia R."/>
            <person name="Han S."/>
            <person name="Land M.L."/>
            <person name="Ivanova N."/>
            <person name="Mikhailova N."/>
            <person name="Johnston A.W."/>
            <person name="Sanchez-Amat A."/>
        </authorList>
    </citation>
    <scope>NUCLEOTIDE SEQUENCE [LARGE SCALE GENOMIC DNA]</scope>
    <source>
        <strain evidence="7">ATCC 700492 / JCM 21426 / NBRC 103028 / MMB-1</strain>
    </source>
</reference>
<dbReference type="Proteomes" id="UP000001062">
    <property type="component" value="Chromosome"/>
</dbReference>
<sequence length="264" mass="28458">MRLMSNHCEVHSKRFAGQMKRYGKLGLTSIGMICGESVYATDFSAMLGAAVVSSESVIVGEDDDDLKLYPYAKLEYGNFSISKDGIGLAFELNETDSLSFLLSSRDSAFDSSNAALRAIDTPDDAIDLGLTWSTKTKFAEYGVSGITDVSDTHNGYELSFSVAKPMRALGGLLKPSVELSLQSEDIVDYYYGVSASEATSELAAYKGKSALLTSLGVQYLYQLTDSWVTLTSVSYTHLGAGITDSPIVDKDSAWSGVFGIAYKF</sequence>
<evidence type="ECO:0000256" key="4">
    <source>
        <dbReference type="ARBA" id="ARBA00023136"/>
    </source>
</evidence>
<keyword evidence="7" id="KW-1185">Reference proteome</keyword>
<dbReference type="AlphaFoldDB" id="F2K2W8"/>
<dbReference type="EMBL" id="CP002583">
    <property type="protein sequence ID" value="ADZ92357.1"/>
    <property type="molecule type" value="Genomic_DNA"/>
</dbReference>
<gene>
    <name evidence="6" type="ordered locus">Marme_3139</name>
</gene>
<name>F2K2W8_MARM1</name>
<dbReference type="KEGG" id="mme:Marme_3139"/>
<evidence type="ECO:0000313" key="6">
    <source>
        <dbReference type="EMBL" id="ADZ92357.1"/>
    </source>
</evidence>
<evidence type="ECO:0000256" key="3">
    <source>
        <dbReference type="ARBA" id="ARBA00022729"/>
    </source>
</evidence>
<dbReference type="PANTHER" id="PTHR38776">
    <property type="entry name" value="MLTA-INTERACTING PROTEIN-RELATED"/>
    <property type="match status" value="1"/>
</dbReference>
<evidence type="ECO:0000313" key="7">
    <source>
        <dbReference type="Proteomes" id="UP000001062"/>
    </source>
</evidence>
<evidence type="ECO:0000256" key="1">
    <source>
        <dbReference type="ARBA" id="ARBA00004442"/>
    </source>
</evidence>
<dbReference type="PANTHER" id="PTHR38776:SF1">
    <property type="entry name" value="MLTA-INTERACTING PROTEIN-RELATED"/>
    <property type="match status" value="1"/>
</dbReference>
<organism evidence="6 7">
    <name type="scientific">Marinomonas mediterranea (strain ATCC 700492 / JCM 21426 / NBRC 103028 / MMB-1)</name>
    <dbReference type="NCBI Taxonomy" id="717774"/>
    <lineage>
        <taxon>Bacteria</taxon>
        <taxon>Pseudomonadati</taxon>
        <taxon>Pseudomonadota</taxon>
        <taxon>Gammaproteobacteria</taxon>
        <taxon>Oceanospirillales</taxon>
        <taxon>Oceanospirillaceae</taxon>
        <taxon>Marinomonas</taxon>
    </lineage>
</organism>
<dbReference type="RefSeq" id="WP_013662259.1">
    <property type="nucleotide sequence ID" value="NC_015276.1"/>
</dbReference>
<accession>F2K2W8</accession>